<organism evidence="1 2">
    <name type="scientific">Sulfuriferula multivorans</name>
    <dbReference type="NCBI Taxonomy" id="1559896"/>
    <lineage>
        <taxon>Bacteria</taxon>
        <taxon>Pseudomonadati</taxon>
        <taxon>Pseudomonadota</taxon>
        <taxon>Betaproteobacteria</taxon>
        <taxon>Nitrosomonadales</taxon>
        <taxon>Sulfuricellaceae</taxon>
        <taxon>Sulfuriferula</taxon>
    </lineage>
</organism>
<keyword evidence="2" id="KW-1185">Reference proteome</keyword>
<comment type="caution">
    <text evidence="1">The sequence shown here is derived from an EMBL/GenBank/DDBJ whole genome shotgun (WGS) entry which is preliminary data.</text>
</comment>
<dbReference type="RefSeq" id="WP_124704999.1">
    <property type="nucleotide sequence ID" value="NZ_BGOW01000017.1"/>
</dbReference>
<dbReference type="Proteomes" id="UP000286806">
    <property type="component" value="Unassembled WGS sequence"/>
</dbReference>
<evidence type="ECO:0000313" key="1">
    <source>
        <dbReference type="EMBL" id="GBL46209.1"/>
    </source>
</evidence>
<evidence type="ECO:0000313" key="2">
    <source>
        <dbReference type="Proteomes" id="UP000286806"/>
    </source>
</evidence>
<dbReference type="OrthoDB" id="8617696at2"/>
<gene>
    <name evidence="1" type="ORF">SFMTTN_2022</name>
</gene>
<protein>
    <submittedName>
        <fullName evidence="1">Uncharacterized protein</fullName>
    </submittedName>
</protein>
<reference evidence="1 2" key="1">
    <citation type="journal article" date="2019" name="Front. Microbiol.">
        <title>Genomes of Neutrophilic Sulfur-Oxidizing Chemolithoautotrophs Representing 9 Proteobacterial Species From 8 Genera.</title>
        <authorList>
            <person name="Watanabe T."/>
            <person name="Kojima H."/>
            <person name="Umezawa K."/>
            <person name="Hori C."/>
            <person name="Takasuka T.E."/>
            <person name="Kato Y."/>
            <person name="Fukui M."/>
        </authorList>
    </citation>
    <scope>NUCLEOTIDE SEQUENCE [LARGE SCALE GENOMIC DNA]</scope>
    <source>
        <strain evidence="1 2">TTN</strain>
    </source>
</reference>
<accession>A0A401JF01</accession>
<proteinExistence type="predicted"/>
<dbReference type="EMBL" id="BGOW01000017">
    <property type="protein sequence ID" value="GBL46209.1"/>
    <property type="molecule type" value="Genomic_DNA"/>
</dbReference>
<name>A0A401JF01_9PROT</name>
<dbReference type="AlphaFoldDB" id="A0A401JF01"/>
<sequence length="73" mass="8111">MWVQIILFVVSLVVSYLLQPKPQNAKPGKVEVPNIEEGRPITVLYGSRWIASPTVAWWGDILTTPVHAEGGKK</sequence>